<sequence>MTYSLIIPIYNEERTLSALLKKLDRLDNNIEIIIIDDGSNDGSDLILANHKQYNVLRNESNIGKGASILKGVNSAKNQNVILMDGDLEIDIDDIPKLITRFETNSNNAIVGVRWKKDGDYKFEINTIGNYFINLLFNLLYNSKLNDVLCCVKILDKNLFKSLDIQSKGFSIEVETMAKL</sequence>
<accession>A0A382RPA9</accession>
<dbReference type="EMBL" id="UINC01123219">
    <property type="protein sequence ID" value="SVC99544.1"/>
    <property type="molecule type" value="Genomic_DNA"/>
</dbReference>
<dbReference type="InterPro" id="IPR029044">
    <property type="entry name" value="Nucleotide-diphossugar_trans"/>
</dbReference>
<proteinExistence type="predicted"/>
<dbReference type="PANTHER" id="PTHR48090:SF7">
    <property type="entry name" value="RFBJ PROTEIN"/>
    <property type="match status" value="1"/>
</dbReference>
<dbReference type="PANTHER" id="PTHR48090">
    <property type="entry name" value="UNDECAPRENYL-PHOSPHATE 4-DEOXY-4-FORMAMIDO-L-ARABINOSE TRANSFERASE-RELATED"/>
    <property type="match status" value="1"/>
</dbReference>
<reference evidence="2" key="1">
    <citation type="submission" date="2018-05" db="EMBL/GenBank/DDBJ databases">
        <authorList>
            <person name="Lanie J.A."/>
            <person name="Ng W.-L."/>
            <person name="Kazmierczak K.M."/>
            <person name="Andrzejewski T.M."/>
            <person name="Davidsen T.M."/>
            <person name="Wayne K.J."/>
            <person name="Tettelin H."/>
            <person name="Glass J.I."/>
            <person name="Rusch D."/>
            <person name="Podicherti R."/>
            <person name="Tsui H.-C.T."/>
            <person name="Winkler M.E."/>
        </authorList>
    </citation>
    <scope>NUCLEOTIDE SEQUENCE</scope>
</reference>
<name>A0A382RPA9_9ZZZZ</name>
<dbReference type="SUPFAM" id="SSF53448">
    <property type="entry name" value="Nucleotide-diphospho-sugar transferases"/>
    <property type="match status" value="1"/>
</dbReference>
<feature type="domain" description="Glycosyltransferase 2-like" evidence="1">
    <location>
        <begin position="4"/>
        <end position="152"/>
    </location>
</feature>
<dbReference type="Gene3D" id="3.90.550.10">
    <property type="entry name" value="Spore Coat Polysaccharide Biosynthesis Protein SpsA, Chain A"/>
    <property type="match status" value="1"/>
</dbReference>
<dbReference type="CDD" id="cd04179">
    <property type="entry name" value="DPM_DPG-synthase_like"/>
    <property type="match status" value="1"/>
</dbReference>
<dbReference type="InterPro" id="IPR001173">
    <property type="entry name" value="Glyco_trans_2-like"/>
</dbReference>
<gene>
    <name evidence="2" type="ORF">METZ01_LOCUS352398</name>
</gene>
<evidence type="ECO:0000259" key="1">
    <source>
        <dbReference type="Pfam" id="PF00535"/>
    </source>
</evidence>
<feature type="non-terminal residue" evidence="2">
    <location>
        <position position="179"/>
    </location>
</feature>
<evidence type="ECO:0000313" key="2">
    <source>
        <dbReference type="EMBL" id="SVC99544.1"/>
    </source>
</evidence>
<dbReference type="Pfam" id="PF00535">
    <property type="entry name" value="Glycos_transf_2"/>
    <property type="match status" value="1"/>
</dbReference>
<protein>
    <recommendedName>
        <fullName evidence="1">Glycosyltransferase 2-like domain-containing protein</fullName>
    </recommendedName>
</protein>
<dbReference type="InterPro" id="IPR050256">
    <property type="entry name" value="Glycosyltransferase_2"/>
</dbReference>
<dbReference type="AlphaFoldDB" id="A0A382RPA9"/>
<organism evidence="2">
    <name type="scientific">marine metagenome</name>
    <dbReference type="NCBI Taxonomy" id="408172"/>
    <lineage>
        <taxon>unclassified sequences</taxon>
        <taxon>metagenomes</taxon>
        <taxon>ecological metagenomes</taxon>
    </lineage>
</organism>